<dbReference type="PANTHER" id="PTHR30576:SF21">
    <property type="entry name" value="UDP-GLUCOSE:UNDECAPRENYL-PHOSPHATE GLUCOSE-1-PHOSPHATE TRANSFERASE"/>
    <property type="match status" value="1"/>
</dbReference>
<evidence type="ECO:0000256" key="3">
    <source>
        <dbReference type="ARBA" id="ARBA00022679"/>
    </source>
</evidence>
<dbReference type="Pfam" id="PF13727">
    <property type="entry name" value="CoA_binding_3"/>
    <property type="match status" value="1"/>
</dbReference>
<keyword evidence="6 8" id="KW-0472">Membrane</keyword>
<dbReference type="EMBL" id="LJYG01000062">
    <property type="protein sequence ID" value="KRQ12782.1"/>
    <property type="molecule type" value="Genomic_DNA"/>
</dbReference>
<name>A0A0R3DXF0_9BRAD</name>
<evidence type="ECO:0000256" key="6">
    <source>
        <dbReference type="ARBA" id="ARBA00023136"/>
    </source>
</evidence>
<sequence length="483" mass="52764">MAEQDCEAAGTRLPSSLSSGRKWPIRYDSIELAVVAADLMAILIASLLSSLVSDIRTGWTMTEVGQSVAHALLAASFFGSVSKLKGLYAPPELLVLGTQIRGVCLAWSWLVLLALAVDALSISPQFSRGAGPFFAVFGLACLIAERCLFRALLLKGLSGRKFAGTTIVLITDQPLSEYAGLSQSLAILGFSVAGRFTLPPIGSSAASRKRLSARVIEHIRGSTIDEIVLEANPDRWPEWRTLLADLKVLPIPIFFVPVGATSDLLRHPTRRIGGAVCIELQHGPLSFVANATKRAIDLFGAGLSLIILAPFLALVALAIKVDSSGPVLFKQRRCGFNGHHFLIRKFRTMHVMEDGPTVVQAIPADHRVTRVGKWLRRTSLDELPQLLNVLDGSMSLVGPRPHALAHDGQFNKLLRNYAFRRRVKPGLTGWAQIHGCRGPTPNSAAIERRVEYDLWYIDNWSLQLDLAILLRTPLEVFRGRNAL</sequence>
<proteinExistence type="inferred from homology"/>
<dbReference type="NCBIfam" id="TIGR03025">
    <property type="entry name" value="EPS_sugtrans"/>
    <property type="match status" value="1"/>
</dbReference>
<evidence type="ECO:0000256" key="7">
    <source>
        <dbReference type="ARBA" id="ARBA00023169"/>
    </source>
</evidence>
<accession>A0A0R3DXF0</accession>
<feature type="transmembrane region" description="Helical" evidence="8">
    <location>
        <begin position="93"/>
        <end position="117"/>
    </location>
</feature>
<dbReference type="GO" id="GO:0016020">
    <property type="term" value="C:membrane"/>
    <property type="evidence" value="ECO:0007669"/>
    <property type="project" value="UniProtKB-SubCell"/>
</dbReference>
<keyword evidence="3 10" id="KW-0808">Transferase</keyword>
<reference evidence="10 11" key="1">
    <citation type="submission" date="2015-09" db="EMBL/GenBank/DDBJ databases">
        <title>Draft Genome Sequence of Bradyrhizobium manausense Strain BR 3351T, a Novel Symbiotic Nitrogen-Fixing Alphaproteobacterium Isolated from Brazilian Amazon Rain Forest.</title>
        <authorList>
            <person name="De Araujo J.L."/>
            <person name="Zilli J.E."/>
        </authorList>
    </citation>
    <scope>NUCLEOTIDE SEQUENCE [LARGE SCALE GENOMIC DNA]</scope>
    <source>
        <strain evidence="10 11">BR3351</strain>
    </source>
</reference>
<organism evidence="10 11">
    <name type="scientific">Bradyrhizobium manausense</name>
    <dbReference type="NCBI Taxonomy" id="989370"/>
    <lineage>
        <taxon>Bacteria</taxon>
        <taxon>Pseudomonadati</taxon>
        <taxon>Pseudomonadota</taxon>
        <taxon>Alphaproteobacteria</taxon>
        <taxon>Hyphomicrobiales</taxon>
        <taxon>Nitrobacteraceae</taxon>
        <taxon>Bradyrhizobium</taxon>
    </lineage>
</organism>
<comment type="subcellular location">
    <subcellularLocation>
        <location evidence="1">Membrane</location>
        <topology evidence="1">Multi-pass membrane protein</topology>
    </subcellularLocation>
</comment>
<feature type="transmembrane region" description="Helical" evidence="8">
    <location>
        <begin position="298"/>
        <end position="319"/>
    </location>
</feature>
<keyword evidence="4 8" id="KW-0812">Transmembrane</keyword>
<evidence type="ECO:0000256" key="8">
    <source>
        <dbReference type="SAM" id="Phobius"/>
    </source>
</evidence>
<dbReference type="GO" id="GO:0089702">
    <property type="term" value="F:undecaprenyl-phosphate glucose phosphotransferase activity"/>
    <property type="evidence" value="ECO:0007669"/>
    <property type="project" value="TreeGrafter"/>
</dbReference>
<dbReference type="GO" id="GO:0000271">
    <property type="term" value="P:polysaccharide biosynthetic process"/>
    <property type="evidence" value="ECO:0007669"/>
    <property type="project" value="UniProtKB-KW"/>
</dbReference>
<keyword evidence="11" id="KW-1185">Reference proteome</keyword>
<protein>
    <submittedName>
        <fullName evidence="10">Exopolysaccharide biosynthesis polyprenyl glycosylphosphotransferase</fullName>
    </submittedName>
</protein>
<keyword evidence="7" id="KW-0270">Exopolysaccharide synthesis</keyword>
<evidence type="ECO:0000256" key="1">
    <source>
        <dbReference type="ARBA" id="ARBA00004141"/>
    </source>
</evidence>
<dbReference type="Proteomes" id="UP000051936">
    <property type="component" value="Unassembled WGS sequence"/>
</dbReference>
<dbReference type="InterPro" id="IPR017475">
    <property type="entry name" value="EPS_sugar_tfrase"/>
</dbReference>
<dbReference type="GO" id="GO:0009242">
    <property type="term" value="P:colanic acid biosynthetic process"/>
    <property type="evidence" value="ECO:0007669"/>
    <property type="project" value="TreeGrafter"/>
</dbReference>
<feature type="transmembrane region" description="Helical" evidence="8">
    <location>
        <begin position="129"/>
        <end position="153"/>
    </location>
</feature>
<feature type="domain" description="Bacterial sugar transferase" evidence="9">
    <location>
        <begin position="293"/>
        <end position="477"/>
    </location>
</feature>
<evidence type="ECO:0000259" key="9">
    <source>
        <dbReference type="Pfam" id="PF02397"/>
    </source>
</evidence>
<comment type="caution">
    <text evidence="10">The sequence shown here is derived from an EMBL/GenBank/DDBJ whole genome shotgun (WGS) entry which is preliminary data.</text>
</comment>
<evidence type="ECO:0000256" key="5">
    <source>
        <dbReference type="ARBA" id="ARBA00022989"/>
    </source>
</evidence>
<evidence type="ECO:0000256" key="4">
    <source>
        <dbReference type="ARBA" id="ARBA00022692"/>
    </source>
</evidence>
<evidence type="ECO:0000313" key="10">
    <source>
        <dbReference type="EMBL" id="KRQ12782.1"/>
    </source>
</evidence>
<feature type="transmembrane region" description="Helical" evidence="8">
    <location>
        <begin position="30"/>
        <end position="52"/>
    </location>
</feature>
<evidence type="ECO:0000313" key="11">
    <source>
        <dbReference type="Proteomes" id="UP000051936"/>
    </source>
</evidence>
<comment type="similarity">
    <text evidence="2">Belongs to the bacterial sugar transferase family.</text>
</comment>
<keyword evidence="5 8" id="KW-1133">Transmembrane helix</keyword>
<dbReference type="InterPro" id="IPR003362">
    <property type="entry name" value="Bact_transf"/>
</dbReference>
<gene>
    <name evidence="10" type="ORF">AOQ71_15870</name>
</gene>
<dbReference type="STRING" id="989370.AOQ71_15870"/>
<evidence type="ECO:0000256" key="2">
    <source>
        <dbReference type="ARBA" id="ARBA00006464"/>
    </source>
</evidence>
<dbReference type="Pfam" id="PF02397">
    <property type="entry name" value="Bac_transf"/>
    <property type="match status" value="1"/>
</dbReference>
<dbReference type="AlphaFoldDB" id="A0A0R3DXF0"/>
<dbReference type="PANTHER" id="PTHR30576">
    <property type="entry name" value="COLANIC BIOSYNTHESIS UDP-GLUCOSE LIPID CARRIER TRANSFERASE"/>
    <property type="match status" value="1"/>
</dbReference>